<dbReference type="SMART" id="SM00901">
    <property type="entry name" value="FRG"/>
    <property type="match status" value="1"/>
</dbReference>
<gene>
    <name evidence="2" type="ORF">DXT99_22485</name>
</gene>
<reference evidence="3" key="1">
    <citation type="submission" date="2018-08" db="EMBL/GenBank/DDBJ databases">
        <authorList>
            <person name="Liu Z.-W."/>
            <person name="Du Z.-J."/>
        </authorList>
    </citation>
    <scope>NUCLEOTIDE SEQUENCE [LARGE SCALE GENOMIC DNA]</scope>
    <source>
        <strain evidence="3">H4X</strain>
    </source>
</reference>
<evidence type="ECO:0000259" key="1">
    <source>
        <dbReference type="SMART" id="SM00901"/>
    </source>
</evidence>
<protein>
    <submittedName>
        <fullName evidence="2">FRG domain-containing protein</fullName>
    </submittedName>
</protein>
<feature type="domain" description="FRG" evidence="1">
    <location>
        <begin position="31"/>
        <end position="128"/>
    </location>
</feature>
<keyword evidence="3" id="KW-1185">Reference proteome</keyword>
<evidence type="ECO:0000313" key="2">
    <source>
        <dbReference type="EMBL" id="RDV12628.1"/>
    </source>
</evidence>
<dbReference type="AlphaFoldDB" id="A0A3D8L5F1"/>
<proteinExistence type="predicted"/>
<dbReference type="EMBL" id="QRGR01000033">
    <property type="protein sequence ID" value="RDV12628.1"/>
    <property type="molecule type" value="Genomic_DNA"/>
</dbReference>
<dbReference type="OrthoDB" id="9816036at2"/>
<accession>A0A3D8L5F1</accession>
<evidence type="ECO:0000313" key="3">
    <source>
        <dbReference type="Proteomes" id="UP000256708"/>
    </source>
</evidence>
<dbReference type="RefSeq" id="WP_115567841.1">
    <property type="nucleotide sequence ID" value="NZ_QRGR01000033.1"/>
</dbReference>
<sequence>MELGKDIVVESWIELQQILFDHTWDENINRFRSSYVYRGTWNKSFDLSTSIMRIGSQYEKLEPHLLRNFRKYAYDNSNPTGDSIWNWLAIAQHHGLPTRLLDWTYSPYVALHFATEDLSKYDHDGCVVCINYVKTSEYLPVPLKRVLEEEGSNVFTPEVLEPVAPSLKALKSFKEEEFVVFLEPPSLDARIVHQYALFSMMSDVKAGLSQWLKQHPDLYFRVIIPAKLKWEVRDKLDQANITERVLFPGLSGLSQWLKRHYTHS</sequence>
<dbReference type="InterPro" id="IPR014966">
    <property type="entry name" value="FRG-dom"/>
</dbReference>
<organism evidence="2 3">
    <name type="scientific">Pontibacter diazotrophicus</name>
    <dbReference type="NCBI Taxonomy" id="1400979"/>
    <lineage>
        <taxon>Bacteria</taxon>
        <taxon>Pseudomonadati</taxon>
        <taxon>Bacteroidota</taxon>
        <taxon>Cytophagia</taxon>
        <taxon>Cytophagales</taxon>
        <taxon>Hymenobacteraceae</taxon>
        <taxon>Pontibacter</taxon>
    </lineage>
</organism>
<comment type="caution">
    <text evidence="2">The sequence shown here is derived from an EMBL/GenBank/DDBJ whole genome shotgun (WGS) entry which is preliminary data.</text>
</comment>
<name>A0A3D8L5F1_9BACT</name>
<dbReference type="Proteomes" id="UP000256708">
    <property type="component" value="Unassembled WGS sequence"/>
</dbReference>
<dbReference type="Pfam" id="PF08867">
    <property type="entry name" value="FRG"/>
    <property type="match status" value="1"/>
</dbReference>